<reference evidence="2 3" key="1">
    <citation type="journal article" date="2023" name="Plants (Basel)">
        <title>Bridging the Gap: Combining Genomics and Transcriptomics Approaches to Understand Stylosanthes scabra, an Orphan Legume from the Brazilian Caatinga.</title>
        <authorList>
            <person name="Ferreira-Neto J.R.C."/>
            <person name="da Silva M.D."/>
            <person name="Binneck E."/>
            <person name="de Melo N.F."/>
            <person name="da Silva R.H."/>
            <person name="de Melo A.L.T.M."/>
            <person name="Pandolfi V."/>
            <person name="Bustamante F.O."/>
            <person name="Brasileiro-Vidal A.C."/>
            <person name="Benko-Iseppon A.M."/>
        </authorList>
    </citation>
    <scope>NUCLEOTIDE SEQUENCE [LARGE SCALE GENOMIC DNA]</scope>
    <source>
        <tissue evidence="2">Leaves</tissue>
    </source>
</reference>
<evidence type="ECO:0000313" key="2">
    <source>
        <dbReference type="EMBL" id="MED6182794.1"/>
    </source>
</evidence>
<feature type="region of interest" description="Disordered" evidence="1">
    <location>
        <begin position="1"/>
        <end position="27"/>
    </location>
</feature>
<evidence type="ECO:0000256" key="1">
    <source>
        <dbReference type="SAM" id="MobiDB-lite"/>
    </source>
</evidence>
<gene>
    <name evidence="2" type="ORF">PIB30_032016</name>
</gene>
<dbReference type="Proteomes" id="UP001341840">
    <property type="component" value="Unassembled WGS sequence"/>
</dbReference>
<organism evidence="2 3">
    <name type="scientific">Stylosanthes scabra</name>
    <dbReference type="NCBI Taxonomy" id="79078"/>
    <lineage>
        <taxon>Eukaryota</taxon>
        <taxon>Viridiplantae</taxon>
        <taxon>Streptophyta</taxon>
        <taxon>Embryophyta</taxon>
        <taxon>Tracheophyta</taxon>
        <taxon>Spermatophyta</taxon>
        <taxon>Magnoliopsida</taxon>
        <taxon>eudicotyledons</taxon>
        <taxon>Gunneridae</taxon>
        <taxon>Pentapetalae</taxon>
        <taxon>rosids</taxon>
        <taxon>fabids</taxon>
        <taxon>Fabales</taxon>
        <taxon>Fabaceae</taxon>
        <taxon>Papilionoideae</taxon>
        <taxon>50 kb inversion clade</taxon>
        <taxon>dalbergioids sensu lato</taxon>
        <taxon>Dalbergieae</taxon>
        <taxon>Pterocarpus clade</taxon>
        <taxon>Stylosanthes</taxon>
    </lineage>
</organism>
<sequence>MLFGDEDTVAQSDGESVGGDDQRKRRRRMGVDDRVLVPEMLFLITFFKESEGTEWRRRTVKEVNGVHAPYMDSNRPSPLVTRLNPSRPNIRQVSVALFLLPHPKPPSRLDRDPVSLTRADHSLPMSNHSTPVQSDACTVVLPFGLI</sequence>
<protein>
    <submittedName>
        <fullName evidence="2">Uncharacterized protein</fullName>
    </submittedName>
</protein>
<comment type="caution">
    <text evidence="2">The sequence shown here is derived from an EMBL/GenBank/DDBJ whole genome shotgun (WGS) entry which is preliminary data.</text>
</comment>
<dbReference type="EMBL" id="JASCZI010181382">
    <property type="protein sequence ID" value="MED6182794.1"/>
    <property type="molecule type" value="Genomic_DNA"/>
</dbReference>
<name>A0ABU6WAJ9_9FABA</name>
<keyword evidence="3" id="KW-1185">Reference proteome</keyword>
<proteinExistence type="predicted"/>
<evidence type="ECO:0000313" key="3">
    <source>
        <dbReference type="Proteomes" id="UP001341840"/>
    </source>
</evidence>
<accession>A0ABU6WAJ9</accession>